<feature type="non-terminal residue" evidence="1">
    <location>
        <position position="1"/>
    </location>
</feature>
<evidence type="ECO:0000313" key="1">
    <source>
        <dbReference type="EMBL" id="EXZ28375.1"/>
    </source>
</evidence>
<evidence type="ECO:0000313" key="2">
    <source>
        <dbReference type="Proteomes" id="UP000022082"/>
    </source>
</evidence>
<dbReference type="AlphaFoldDB" id="A0A015X2L4"/>
<sequence length="36" mass="4052">MVVMIAIFGNKKQKSKKIDVYFLAFLHGDDSCHGIP</sequence>
<dbReference type="EMBL" id="JGDJ01000218">
    <property type="protein sequence ID" value="EXZ28375.1"/>
    <property type="molecule type" value="Genomic_DNA"/>
</dbReference>
<reference evidence="1 2" key="1">
    <citation type="submission" date="2014-02" db="EMBL/GenBank/DDBJ databases">
        <authorList>
            <person name="Sears C."/>
            <person name="Carroll K."/>
            <person name="Sack B.R."/>
            <person name="Qadri F."/>
            <person name="Myers L.L."/>
            <person name="Chung G.-T."/>
            <person name="Escheverria P."/>
            <person name="Fraser C.M."/>
            <person name="Sadzewicz L."/>
            <person name="Shefchek K.A."/>
            <person name="Tallon L."/>
            <person name="Das S.P."/>
            <person name="Daugherty S."/>
            <person name="Mongodin E.F."/>
        </authorList>
    </citation>
    <scope>NUCLEOTIDE SEQUENCE [LARGE SCALE GENOMIC DNA]</scope>
    <source>
        <strain evidence="1 2">S36L11</strain>
    </source>
</reference>
<gene>
    <name evidence="1" type="ORF">M136_2420</name>
</gene>
<name>A0A015X2L4_BACFG</name>
<accession>A0A015X2L4</accession>
<dbReference type="Proteomes" id="UP000022082">
    <property type="component" value="Unassembled WGS sequence"/>
</dbReference>
<proteinExistence type="predicted"/>
<organism evidence="1 2">
    <name type="scientific">Bacteroides fragilis str. S36L11</name>
    <dbReference type="NCBI Taxonomy" id="1339327"/>
    <lineage>
        <taxon>Bacteria</taxon>
        <taxon>Pseudomonadati</taxon>
        <taxon>Bacteroidota</taxon>
        <taxon>Bacteroidia</taxon>
        <taxon>Bacteroidales</taxon>
        <taxon>Bacteroidaceae</taxon>
        <taxon>Bacteroides</taxon>
    </lineage>
</organism>
<protein>
    <submittedName>
        <fullName evidence="1">Uncharacterized protein</fullName>
    </submittedName>
</protein>
<comment type="caution">
    <text evidence="1">The sequence shown here is derived from an EMBL/GenBank/DDBJ whole genome shotgun (WGS) entry which is preliminary data.</text>
</comment>